<reference evidence="1" key="1">
    <citation type="submission" date="2016-01" db="EMBL/GenBank/DDBJ databases">
        <title>Genome sequencing of Roseivirga ehrenbergii KMM 6017.</title>
        <authorList>
            <person name="Selvaratnam C."/>
            <person name="Thevarajoo S."/>
            <person name="Goh K.M."/>
            <person name="Ee R."/>
            <person name="Chan K.-G."/>
            <person name="Chong C.S."/>
        </authorList>
    </citation>
    <scope>NUCLEOTIDE SEQUENCE [LARGE SCALE GENOMIC DNA]</scope>
    <source>
        <strain evidence="1">KMM 6017</strain>
    </source>
</reference>
<sequence>MERIEDIKKNAIQTNLNKTFEFLRRFNRSKKGTIISQYPTINGIDISFKRTYRKFLYETSEILSKGPPVKFQHLGYRMIKPFKIQSNDELYDVKYGACHVSTNIGSGFNSKGELCELDWNFDESKGYYRALLPLSEFSHPPVNYILGSAFKVGRSTRYHGYIPVSLGSHKLAFYDYDYKKQRYLVVDSLTSMDYPEFEKAVEAIIYSFGFLSGSLTRDELTIFSHSESSFKKVSGFQFRQTEDTIRSSLGIINPREHKEYDNLDKAIYFSEEDFSKLATVCFNELPFKRAIRIITQSRNLPQEIETASFFVALETIKNLIITSNEEKIRSFKNQEDANKLILDCKALVNKLDDSKLNFKQRVLNKMDQLNDIGNNESFLISFDLMGLKLNKAEKQCIKKRNRFLHGNMPFENEPESVKTKELSEIALRTHYLVSSLILKYAGCSCYLKNTLKYLDLANGENKVDEPLFKKI</sequence>
<organism evidence="1 2">
    <name type="scientific">Roseivirga ehrenbergii (strain DSM 102268 / JCM 13514 / KCTC 12282 / NCIMB 14502 / KMM 6017)</name>
    <dbReference type="NCBI Taxonomy" id="279360"/>
    <lineage>
        <taxon>Bacteria</taxon>
        <taxon>Pseudomonadati</taxon>
        <taxon>Bacteroidota</taxon>
        <taxon>Cytophagia</taxon>
        <taxon>Cytophagales</taxon>
        <taxon>Roseivirgaceae</taxon>
        <taxon>Roseivirga</taxon>
    </lineage>
</organism>
<comment type="caution">
    <text evidence="1">The sequence shown here is derived from an EMBL/GenBank/DDBJ whole genome shotgun (WGS) entry which is preliminary data.</text>
</comment>
<dbReference type="AlphaFoldDB" id="A0A150XQE8"/>
<dbReference type="EMBL" id="LQZQ01000003">
    <property type="protein sequence ID" value="KYG80978.1"/>
    <property type="molecule type" value="Genomic_DNA"/>
</dbReference>
<dbReference type="RefSeq" id="WP_062589090.1">
    <property type="nucleotide sequence ID" value="NZ_LQZQ01000003.1"/>
</dbReference>
<dbReference type="Proteomes" id="UP000075583">
    <property type="component" value="Unassembled WGS sequence"/>
</dbReference>
<keyword evidence="2" id="KW-1185">Reference proteome</keyword>
<dbReference type="OrthoDB" id="662887at2"/>
<accession>A0A150XQE8</accession>
<proteinExistence type="predicted"/>
<evidence type="ECO:0000313" key="1">
    <source>
        <dbReference type="EMBL" id="KYG80978.1"/>
    </source>
</evidence>
<name>A0A150XQE8_ROSEK</name>
<evidence type="ECO:0000313" key="2">
    <source>
        <dbReference type="Proteomes" id="UP000075583"/>
    </source>
</evidence>
<gene>
    <name evidence="1" type="ORF">MB14_14435</name>
</gene>
<protein>
    <recommendedName>
        <fullName evidence="3">ApeA N-terminal domain-containing protein</fullName>
    </recommendedName>
</protein>
<evidence type="ECO:0008006" key="3">
    <source>
        <dbReference type="Google" id="ProtNLM"/>
    </source>
</evidence>